<evidence type="ECO:0000256" key="13">
    <source>
        <dbReference type="ARBA" id="ARBA00022729"/>
    </source>
</evidence>
<feature type="compositionally biased region" description="Polar residues" evidence="20">
    <location>
        <begin position="273"/>
        <end position="295"/>
    </location>
</feature>
<keyword evidence="16 21" id="KW-0472">Membrane</keyword>
<sequence>MNKTLLWPSENSYANGALLGEGAEAGADGTGRESSQSPAGQQTRRHRPDAAAAAPLPLALRPSPALRQGGGAARARLRSTGPPPGLGSHRQASRSGPHVPAAQTHRPCASPAATCFGPRGEDRMRYARALSALLLLLLLLPPSLSQDAAADQTRLQSAAPSQKPTPTASPGAPKTSATVTTHAAPTHTSPNPKSPTASTGKAEAQTPAQSGPADKASVPTVKEDLGNPTGALSGSQGSSIGPPASTASASTEATSLQDGDKGATVPADHKSSHAPTHPSTTQRTDQLAPHSSVSVRTEPPPMVSHASPASSAHSTVTAKTPASSPEEGHDLTTVPSGSSLASGTGSPTVRGMPTTPTSSVTTIAPQGTGQTSGQMPTSPTPSSSTTLQPRDSSSSPVSGTVATPAVGGDTHFSTPLASTVPQGLSTPYSTLAPGKPKVDCVTPEKLDEKLLILNLTETSPCVSAAHQSPHHAPAGWQGKESRGDRSAPSQMGRVVSSSRDQSFAILLSNKLRRKMENPESLPDTGEIPGVTSRVAYGGLEAGQRDIRSGSPDNLPTLIFTAKSPPADDKLVTQLCRAVKATFNPAQDSCTVQLAPIQESQAVAIKKITIQTNLLPENVYELLKDKWDDLREVGVSHMQLGNEGPPEEAEDRFSMPLIITIVCMASFLLLVAALYGCCHQRLSQRKDQQRLTEELQTVENGYHDNPTLEVMETSSEMQEKKVVNLNGELGDSWIVPLDNLTKDDLDEEEDTHL</sequence>
<comment type="subcellular location">
    <subcellularLocation>
        <location evidence="3">Apical cell membrane</location>
    </subcellularLocation>
    <subcellularLocation>
        <location evidence="7">Cell projection</location>
        <location evidence="7">Filopodium</location>
    </subcellularLocation>
    <subcellularLocation>
        <location evidence="8">Cell projection</location>
        <location evidence="8">Lamellipodium</location>
    </subcellularLocation>
    <subcellularLocation>
        <location evidence="2">Cell projection</location>
        <location evidence="2">Microvillus</location>
    </subcellularLocation>
    <subcellularLocation>
        <location evidence="5">Cell projection</location>
        <location evidence="5">Ruffle</location>
    </subcellularLocation>
    <subcellularLocation>
        <location evidence="4">Membrane raft</location>
    </subcellularLocation>
    <subcellularLocation>
        <location evidence="6">Membrane</location>
        <topology evidence="6">Single-pass type I membrane protein</topology>
    </subcellularLocation>
</comment>
<evidence type="ECO:0000256" key="15">
    <source>
        <dbReference type="ARBA" id="ARBA00022989"/>
    </source>
</evidence>
<feature type="region of interest" description="Disordered" evidence="20">
    <location>
        <begin position="463"/>
        <end position="498"/>
    </location>
</feature>
<keyword evidence="13" id="KW-0732">Signal</keyword>
<dbReference type="PANTHER" id="PTHR12067">
    <property type="entry name" value="PODOCALYXIN"/>
    <property type="match status" value="1"/>
</dbReference>
<feature type="region of interest" description="Disordered" evidence="20">
    <location>
        <begin position="17"/>
        <end position="119"/>
    </location>
</feature>
<feature type="compositionally biased region" description="Low complexity" evidence="20">
    <location>
        <begin position="303"/>
        <end position="318"/>
    </location>
</feature>
<keyword evidence="15 21" id="KW-1133">Transmembrane helix</keyword>
<dbReference type="Proteomes" id="UP001166674">
    <property type="component" value="Unassembled WGS sequence"/>
</dbReference>
<evidence type="ECO:0000256" key="21">
    <source>
        <dbReference type="SAM" id="Phobius"/>
    </source>
</evidence>
<evidence type="ECO:0000256" key="20">
    <source>
        <dbReference type="SAM" id="MobiDB-lite"/>
    </source>
</evidence>
<evidence type="ECO:0000256" key="7">
    <source>
        <dbReference type="ARBA" id="ARBA00004486"/>
    </source>
</evidence>
<feature type="compositionally biased region" description="Low complexity" evidence="20">
    <location>
        <begin position="244"/>
        <end position="255"/>
    </location>
</feature>
<evidence type="ECO:0000256" key="9">
    <source>
        <dbReference type="ARBA" id="ARBA00007029"/>
    </source>
</evidence>
<evidence type="ECO:0000256" key="12">
    <source>
        <dbReference type="ARBA" id="ARBA00022692"/>
    </source>
</evidence>
<dbReference type="GO" id="GO:0022408">
    <property type="term" value="P:negative regulation of cell-cell adhesion"/>
    <property type="evidence" value="ECO:0007669"/>
    <property type="project" value="TreeGrafter"/>
</dbReference>
<feature type="compositionally biased region" description="Polar residues" evidence="20">
    <location>
        <begin position="32"/>
        <end position="42"/>
    </location>
</feature>
<evidence type="ECO:0000256" key="1">
    <source>
        <dbReference type="ARBA" id="ARBA00003167"/>
    </source>
</evidence>
<feature type="compositionally biased region" description="Polar residues" evidence="20">
    <location>
        <begin position="153"/>
        <end position="168"/>
    </location>
</feature>
<feature type="compositionally biased region" description="Polar residues" evidence="20">
    <location>
        <begin position="387"/>
        <end position="401"/>
    </location>
</feature>
<dbReference type="GO" id="GO:0007155">
    <property type="term" value="P:cell adhesion"/>
    <property type="evidence" value="ECO:0007669"/>
    <property type="project" value="UniProtKB-KW"/>
</dbReference>
<keyword evidence="14" id="KW-0130">Cell adhesion</keyword>
<keyword evidence="18" id="KW-0966">Cell projection</keyword>
<dbReference type="EMBL" id="JAATJV010423845">
    <property type="protein sequence ID" value="MBZ3888576.1"/>
    <property type="molecule type" value="Genomic_DNA"/>
</dbReference>
<feature type="compositionally biased region" description="Polar residues" evidence="20">
    <location>
        <begin position="354"/>
        <end position="375"/>
    </location>
</feature>
<dbReference type="InterPro" id="IPR017403">
    <property type="entry name" value="PODXL"/>
</dbReference>
<gene>
    <name evidence="22" type="ORF">SUZIE_198645</name>
</gene>
<evidence type="ECO:0000256" key="5">
    <source>
        <dbReference type="ARBA" id="ARBA00004466"/>
    </source>
</evidence>
<keyword evidence="11" id="KW-1003">Cell membrane</keyword>
<dbReference type="InterPro" id="IPR013836">
    <property type="entry name" value="CD34/Podocalyxin"/>
</dbReference>
<accession>A0AA41NDW6</accession>
<feature type="region of interest" description="Disordered" evidence="20">
    <location>
        <begin position="150"/>
        <end position="421"/>
    </location>
</feature>
<evidence type="ECO:0000256" key="18">
    <source>
        <dbReference type="ARBA" id="ARBA00023273"/>
    </source>
</evidence>
<dbReference type="GO" id="GO:0016477">
    <property type="term" value="P:cell migration"/>
    <property type="evidence" value="ECO:0007669"/>
    <property type="project" value="InterPro"/>
</dbReference>
<comment type="similarity">
    <text evidence="9">Belongs to the podocalyxin family.</text>
</comment>
<feature type="compositionally biased region" description="Low complexity" evidence="20">
    <location>
        <begin position="463"/>
        <end position="474"/>
    </location>
</feature>
<protein>
    <recommendedName>
        <fullName evidence="10">Podocalyxin</fullName>
    </recommendedName>
    <alternativeName>
        <fullName evidence="19">Podocalyxin-like protein 1</fullName>
    </alternativeName>
</protein>
<dbReference type="GO" id="GO:0030027">
    <property type="term" value="C:lamellipodium"/>
    <property type="evidence" value="ECO:0007669"/>
    <property type="project" value="UniProtKB-SubCell"/>
</dbReference>
<evidence type="ECO:0000313" key="22">
    <source>
        <dbReference type="EMBL" id="MBZ3888576.1"/>
    </source>
</evidence>
<evidence type="ECO:0000256" key="19">
    <source>
        <dbReference type="ARBA" id="ARBA00031141"/>
    </source>
</evidence>
<comment type="caution">
    <text evidence="22">The sequence shown here is derived from an EMBL/GenBank/DDBJ whole genome shotgun (WGS) entry which is preliminary data.</text>
</comment>
<comment type="function">
    <text evidence="1">Involved in the regulation of both adhesion and cell morphology and cancer progression. Functions as an anti-adhesive molecule that maintains an open filtration pathway between neighboring foot processes in the podocyte by charge repulsion. Acts as a pro-adhesive molecule, enhancing the adherence of cells to immobilized ligands, increasing the rate of migration and cell-cell contacts in an integrin-dependent manner. Induces the formation of apical actin-dependent microvilli. Involved in the formation of a preapical plasma membrane subdomain to set up initial epithelial polarization and the apical lumen formation during renal tubulogenesis. Plays a role in cancer development and aggressiveness by inducing cell migration and invasion through its interaction with the actin-binding protein EZR. Affects EZR-dependent signaling events, leading to increased activities of the MAPK and PI3K pathways in cancer cells.</text>
</comment>
<keyword evidence="12 21" id="KW-0812">Transmembrane</keyword>
<evidence type="ECO:0000256" key="16">
    <source>
        <dbReference type="ARBA" id="ARBA00023136"/>
    </source>
</evidence>
<name>A0AA41NDW6_SCICA</name>
<dbReference type="GO" id="GO:0030175">
    <property type="term" value="C:filopodium"/>
    <property type="evidence" value="ECO:0007669"/>
    <property type="project" value="UniProtKB-SubCell"/>
</dbReference>
<evidence type="ECO:0000256" key="17">
    <source>
        <dbReference type="ARBA" id="ARBA00023180"/>
    </source>
</evidence>
<feature type="compositionally biased region" description="Polar residues" evidence="20">
    <location>
        <begin position="333"/>
        <end position="347"/>
    </location>
</feature>
<proteinExistence type="inferred from homology"/>
<dbReference type="GO" id="GO:0031528">
    <property type="term" value="C:microvillus membrane"/>
    <property type="evidence" value="ECO:0007669"/>
    <property type="project" value="TreeGrafter"/>
</dbReference>
<dbReference type="PANTHER" id="PTHR12067:SF5">
    <property type="entry name" value="PODOCALYXIN"/>
    <property type="match status" value="1"/>
</dbReference>
<feature type="compositionally biased region" description="Low complexity" evidence="20">
    <location>
        <begin position="50"/>
        <end position="67"/>
    </location>
</feature>
<feature type="compositionally biased region" description="Low complexity" evidence="20">
    <location>
        <begin position="17"/>
        <end position="27"/>
    </location>
</feature>
<dbReference type="GO" id="GO:0001726">
    <property type="term" value="C:ruffle"/>
    <property type="evidence" value="ECO:0007669"/>
    <property type="project" value="UniProtKB-SubCell"/>
</dbReference>
<feature type="transmembrane region" description="Helical" evidence="21">
    <location>
        <begin position="652"/>
        <end position="675"/>
    </location>
</feature>
<evidence type="ECO:0000256" key="8">
    <source>
        <dbReference type="ARBA" id="ARBA00004510"/>
    </source>
</evidence>
<dbReference type="Pfam" id="PF06365">
    <property type="entry name" value="CD34_antigen"/>
    <property type="match status" value="1"/>
</dbReference>
<keyword evidence="23" id="KW-1185">Reference proteome</keyword>
<evidence type="ECO:0000313" key="23">
    <source>
        <dbReference type="Proteomes" id="UP001166674"/>
    </source>
</evidence>
<feature type="compositionally biased region" description="Polar residues" evidence="20">
    <location>
        <begin position="230"/>
        <end position="239"/>
    </location>
</feature>
<feature type="compositionally biased region" description="Low complexity" evidence="20">
    <location>
        <begin position="376"/>
        <end position="386"/>
    </location>
</feature>
<dbReference type="GO" id="GO:0033634">
    <property type="term" value="P:positive regulation of cell-cell adhesion mediated by integrin"/>
    <property type="evidence" value="ECO:0007669"/>
    <property type="project" value="TreeGrafter"/>
</dbReference>
<evidence type="ECO:0000256" key="11">
    <source>
        <dbReference type="ARBA" id="ARBA00022475"/>
    </source>
</evidence>
<dbReference type="GO" id="GO:0032534">
    <property type="term" value="P:regulation of microvillus assembly"/>
    <property type="evidence" value="ECO:0007669"/>
    <property type="project" value="TreeGrafter"/>
</dbReference>
<evidence type="ECO:0000256" key="2">
    <source>
        <dbReference type="ARBA" id="ARBA00004105"/>
    </source>
</evidence>
<evidence type="ECO:0000256" key="4">
    <source>
        <dbReference type="ARBA" id="ARBA00004285"/>
    </source>
</evidence>
<dbReference type="GO" id="GO:0016324">
    <property type="term" value="C:apical plasma membrane"/>
    <property type="evidence" value="ECO:0007669"/>
    <property type="project" value="UniProtKB-SubCell"/>
</dbReference>
<evidence type="ECO:0000256" key="6">
    <source>
        <dbReference type="ARBA" id="ARBA00004479"/>
    </source>
</evidence>
<reference evidence="22" key="1">
    <citation type="submission" date="2020-03" db="EMBL/GenBank/DDBJ databases">
        <title>Studies in the Genomics of Life Span.</title>
        <authorList>
            <person name="Glass D."/>
        </authorList>
    </citation>
    <scope>NUCLEOTIDE SEQUENCE</scope>
    <source>
        <strain evidence="22">SUZIE</strain>
        <tissue evidence="22">Muscle</tissue>
    </source>
</reference>
<feature type="compositionally biased region" description="Polar residues" evidence="20">
    <location>
        <begin position="411"/>
        <end position="421"/>
    </location>
</feature>
<organism evidence="22 23">
    <name type="scientific">Sciurus carolinensis</name>
    <name type="common">Eastern gray squirrel</name>
    <dbReference type="NCBI Taxonomy" id="30640"/>
    <lineage>
        <taxon>Eukaryota</taxon>
        <taxon>Metazoa</taxon>
        <taxon>Chordata</taxon>
        <taxon>Craniata</taxon>
        <taxon>Vertebrata</taxon>
        <taxon>Euteleostomi</taxon>
        <taxon>Mammalia</taxon>
        <taxon>Eutheria</taxon>
        <taxon>Euarchontoglires</taxon>
        <taxon>Glires</taxon>
        <taxon>Rodentia</taxon>
        <taxon>Sciuromorpha</taxon>
        <taxon>Sciuridae</taxon>
        <taxon>Sciurinae</taxon>
        <taxon>Sciurini</taxon>
        <taxon>Sciurus</taxon>
    </lineage>
</organism>
<evidence type="ECO:0000256" key="10">
    <source>
        <dbReference type="ARBA" id="ARBA00017371"/>
    </source>
</evidence>
<dbReference type="AlphaFoldDB" id="A0AA41NDW6"/>
<evidence type="ECO:0000256" key="14">
    <source>
        <dbReference type="ARBA" id="ARBA00022889"/>
    </source>
</evidence>
<evidence type="ECO:0000256" key="3">
    <source>
        <dbReference type="ARBA" id="ARBA00004221"/>
    </source>
</evidence>
<keyword evidence="17" id="KW-0325">Glycoprotein</keyword>
<dbReference type="GO" id="GO:0045121">
    <property type="term" value="C:membrane raft"/>
    <property type="evidence" value="ECO:0007669"/>
    <property type="project" value="UniProtKB-SubCell"/>
</dbReference>
<feature type="compositionally biased region" description="Low complexity" evidence="20">
    <location>
        <begin position="175"/>
        <end position="190"/>
    </location>
</feature>